<gene>
    <name evidence="1" type="ORF">JX265_003771</name>
</gene>
<dbReference type="Pfam" id="PF13350">
    <property type="entry name" value="Y_phosphatase3"/>
    <property type="match status" value="1"/>
</dbReference>
<dbReference type="PANTHER" id="PTHR31126">
    <property type="entry name" value="TYROSINE-PROTEIN PHOSPHATASE"/>
    <property type="match status" value="1"/>
</dbReference>
<dbReference type="InterPro" id="IPR029021">
    <property type="entry name" value="Prot-tyrosine_phosphatase-like"/>
</dbReference>
<dbReference type="EMBL" id="JAFIMR010000006">
    <property type="protein sequence ID" value="KAI1877763.1"/>
    <property type="molecule type" value="Genomic_DNA"/>
</dbReference>
<dbReference type="PROSITE" id="PS00383">
    <property type="entry name" value="TYR_PHOSPHATASE_1"/>
    <property type="match status" value="1"/>
</dbReference>
<name>A0A9P9WSP6_9PEZI</name>
<organism evidence="1 2">
    <name type="scientific">Neoarthrinium moseri</name>
    <dbReference type="NCBI Taxonomy" id="1658444"/>
    <lineage>
        <taxon>Eukaryota</taxon>
        <taxon>Fungi</taxon>
        <taxon>Dikarya</taxon>
        <taxon>Ascomycota</taxon>
        <taxon>Pezizomycotina</taxon>
        <taxon>Sordariomycetes</taxon>
        <taxon>Xylariomycetidae</taxon>
        <taxon>Amphisphaeriales</taxon>
        <taxon>Apiosporaceae</taxon>
        <taxon>Neoarthrinium</taxon>
    </lineage>
</organism>
<dbReference type="InterPro" id="IPR026893">
    <property type="entry name" value="Tyr/Ser_Pase_IphP-type"/>
</dbReference>
<proteinExistence type="predicted"/>
<evidence type="ECO:0000313" key="2">
    <source>
        <dbReference type="Proteomes" id="UP000829685"/>
    </source>
</evidence>
<protein>
    <recommendedName>
        <fullName evidence="3">Tyrosine specific protein phosphatases domain-containing protein</fullName>
    </recommendedName>
</protein>
<dbReference type="PANTHER" id="PTHR31126:SF1">
    <property type="entry name" value="TYROSINE SPECIFIC PROTEIN PHOSPHATASES DOMAIN-CONTAINING PROTEIN"/>
    <property type="match status" value="1"/>
</dbReference>
<evidence type="ECO:0000313" key="1">
    <source>
        <dbReference type="EMBL" id="KAI1877763.1"/>
    </source>
</evidence>
<dbReference type="GO" id="GO:0004721">
    <property type="term" value="F:phosphoprotein phosphatase activity"/>
    <property type="evidence" value="ECO:0007669"/>
    <property type="project" value="InterPro"/>
</dbReference>
<dbReference type="Gene3D" id="3.90.190.10">
    <property type="entry name" value="Protein tyrosine phosphatase superfamily"/>
    <property type="match status" value="1"/>
</dbReference>
<comment type="caution">
    <text evidence="1">The sequence shown here is derived from an EMBL/GenBank/DDBJ whole genome shotgun (WGS) entry which is preliminary data.</text>
</comment>
<dbReference type="AlphaFoldDB" id="A0A9P9WSP6"/>
<evidence type="ECO:0008006" key="3">
    <source>
        <dbReference type="Google" id="ProtNLM"/>
    </source>
</evidence>
<dbReference type="Proteomes" id="UP000829685">
    <property type="component" value="Unassembled WGS sequence"/>
</dbReference>
<accession>A0A9P9WSP6</accession>
<dbReference type="SUPFAM" id="SSF52799">
    <property type="entry name" value="(Phosphotyrosine protein) phosphatases II"/>
    <property type="match status" value="1"/>
</dbReference>
<dbReference type="InterPro" id="IPR016130">
    <property type="entry name" value="Tyr_Pase_AS"/>
</dbReference>
<reference evidence="1" key="1">
    <citation type="submission" date="2021-03" db="EMBL/GenBank/DDBJ databases">
        <title>Revisited historic fungal species revealed as producer of novel bioactive compounds through whole genome sequencing and comparative genomics.</title>
        <authorList>
            <person name="Vignolle G.A."/>
            <person name="Hochenegger N."/>
            <person name="Mach R.L."/>
            <person name="Mach-Aigner A.R."/>
            <person name="Javad Rahimi M."/>
            <person name="Salim K.A."/>
            <person name="Chan C.M."/>
            <person name="Lim L.B.L."/>
            <person name="Cai F."/>
            <person name="Druzhinina I.S."/>
            <person name="U'Ren J.M."/>
            <person name="Derntl C."/>
        </authorList>
    </citation>
    <scope>NUCLEOTIDE SEQUENCE</scope>
    <source>
        <strain evidence="1">TUCIM 5799</strain>
    </source>
</reference>
<keyword evidence="2" id="KW-1185">Reference proteome</keyword>
<sequence length="322" mass="36402">MHPTHRDNLLNHRQVILYDMAMTQSLANFRRSMPMEGTLNFRDLGGYVTNGNKHVVPRRIFRSANLSQITASDIETLQSLGINTVIDFRGPKESQDNPDRLPPGTDYYNSPVIGTSAGDNIDDYTISQLVKAASLPDSMLEKDKVLKHGPYYRMLYLVNSYGSEAHVNMLRAYRPLFQKLLTFPQESNLLFHCTGGRDRTGVGAALLLKTLGVADDAIEADFVASNTWLQPDRDEPDSTRFLCFHSANVFLQPSANKRFQRVAQSLCTTPDRIRGAVELRPELLRRMFQAVDTKYGSFDAFLNQELGIDADKRAHLKRLYTL</sequence>
<dbReference type="OrthoDB" id="449382at2759"/>